<proteinExistence type="predicted"/>
<organism evidence="1 2">
    <name type="scientific">Oikopleura dioica</name>
    <name type="common">Tunicate</name>
    <dbReference type="NCBI Taxonomy" id="34765"/>
    <lineage>
        <taxon>Eukaryota</taxon>
        <taxon>Metazoa</taxon>
        <taxon>Chordata</taxon>
        <taxon>Tunicata</taxon>
        <taxon>Appendicularia</taxon>
        <taxon>Copelata</taxon>
        <taxon>Oikopleuridae</taxon>
        <taxon>Oikopleura</taxon>
    </lineage>
</organism>
<name>A0ABN7TBE2_OIKDI</name>
<gene>
    <name evidence="1" type="ORF">OKIOD_LOCUS15944</name>
</gene>
<dbReference type="Proteomes" id="UP001158576">
    <property type="component" value="Chromosome 2"/>
</dbReference>
<keyword evidence="2" id="KW-1185">Reference proteome</keyword>
<dbReference type="EMBL" id="OU015567">
    <property type="protein sequence ID" value="CAG5113029.1"/>
    <property type="molecule type" value="Genomic_DNA"/>
</dbReference>
<evidence type="ECO:0000313" key="1">
    <source>
        <dbReference type="EMBL" id="CAG5113029.1"/>
    </source>
</evidence>
<protein>
    <submittedName>
        <fullName evidence="1">Oidioi.mRNA.OKI2018_I69.chr2.g7179.t1.cds</fullName>
    </submittedName>
</protein>
<evidence type="ECO:0000313" key="2">
    <source>
        <dbReference type="Proteomes" id="UP001158576"/>
    </source>
</evidence>
<dbReference type="InterPro" id="IPR011043">
    <property type="entry name" value="Gal_Oxase/kelch_b-propeller"/>
</dbReference>
<dbReference type="SUPFAM" id="SSF50965">
    <property type="entry name" value="Galactose oxidase, central domain"/>
    <property type="match status" value="1"/>
</dbReference>
<sequence length="231" mass="26174">MSDENIGYLVNLRNDEISFASIDYKNLDIDDSCYSFMNGQHYIIGGYDHPRLILTLEVDKCELTEHDMLGIQHVDGMWGACAVYNDITYLCFDESGVDMYGCQTYDGYNQNLIEARTEYAHDWSTMAVYNDEMWTITNVGQLNQNLWAVQKFDGLTWTKIGELSESHSTVSTITSGKIINGFAYTGKYYLDKVKMDEEDYSATNLGKDPDGSSFVLYYAPMLLVDGPICAL</sequence>
<reference evidence="1 2" key="1">
    <citation type="submission" date="2021-04" db="EMBL/GenBank/DDBJ databases">
        <authorList>
            <person name="Bliznina A."/>
        </authorList>
    </citation>
    <scope>NUCLEOTIDE SEQUENCE [LARGE SCALE GENOMIC DNA]</scope>
</reference>
<accession>A0ABN7TBE2</accession>